<reference evidence="2" key="1">
    <citation type="submission" date="2014-11" db="EMBL/GenBank/DDBJ databases">
        <authorList>
            <person name="Amaro Gonzalez C."/>
        </authorList>
    </citation>
    <scope>NUCLEOTIDE SEQUENCE</scope>
</reference>
<accession>A0A0E9R4V7</accession>
<protein>
    <submittedName>
        <fullName evidence="2">Uncharacterized protein</fullName>
    </submittedName>
</protein>
<evidence type="ECO:0000313" key="2">
    <source>
        <dbReference type="EMBL" id="JAH24159.1"/>
    </source>
</evidence>
<organism evidence="2">
    <name type="scientific">Anguilla anguilla</name>
    <name type="common">European freshwater eel</name>
    <name type="synonym">Muraena anguilla</name>
    <dbReference type="NCBI Taxonomy" id="7936"/>
    <lineage>
        <taxon>Eukaryota</taxon>
        <taxon>Metazoa</taxon>
        <taxon>Chordata</taxon>
        <taxon>Craniata</taxon>
        <taxon>Vertebrata</taxon>
        <taxon>Euteleostomi</taxon>
        <taxon>Actinopterygii</taxon>
        <taxon>Neopterygii</taxon>
        <taxon>Teleostei</taxon>
        <taxon>Anguilliformes</taxon>
        <taxon>Anguillidae</taxon>
        <taxon>Anguilla</taxon>
    </lineage>
</organism>
<proteinExistence type="predicted"/>
<feature type="compositionally biased region" description="Basic and acidic residues" evidence="1">
    <location>
        <begin position="14"/>
        <end position="23"/>
    </location>
</feature>
<dbReference type="EMBL" id="GBXM01084418">
    <property type="protein sequence ID" value="JAH24159.1"/>
    <property type="molecule type" value="Transcribed_RNA"/>
</dbReference>
<sequence length="33" mass="3689">MTLACRHPLSLDRYNPRPSHEEPGEILPDETGG</sequence>
<feature type="region of interest" description="Disordered" evidence="1">
    <location>
        <begin position="1"/>
        <end position="33"/>
    </location>
</feature>
<reference evidence="2" key="2">
    <citation type="journal article" date="2015" name="Fish Shellfish Immunol.">
        <title>Early steps in the European eel (Anguilla anguilla)-Vibrio vulnificus interaction in the gills: Role of the RtxA13 toxin.</title>
        <authorList>
            <person name="Callol A."/>
            <person name="Pajuelo D."/>
            <person name="Ebbesson L."/>
            <person name="Teles M."/>
            <person name="MacKenzie S."/>
            <person name="Amaro C."/>
        </authorList>
    </citation>
    <scope>NUCLEOTIDE SEQUENCE</scope>
</reference>
<evidence type="ECO:0000256" key="1">
    <source>
        <dbReference type="SAM" id="MobiDB-lite"/>
    </source>
</evidence>
<dbReference type="AlphaFoldDB" id="A0A0E9R4V7"/>
<name>A0A0E9R4V7_ANGAN</name>